<feature type="transmembrane region" description="Helical" evidence="7">
    <location>
        <begin position="375"/>
        <end position="394"/>
    </location>
</feature>
<sequence length="454" mass="47475">MPTDAVPPVPPVPVRSVPPPTKAPPPGAPRRWRQLALLGGLLNVDNSESSVQSVLFPALRASLGLPLAALGQLVAASKLAHAVAGPLWVALARRWPRKNVLAVCCGFWGVWTAAMGMAQNFVQLLVLGTIASAGIAGGGPLVNGLVADLFDDADRGRAAGVLYGIAALGLGITGPLLGLLSDVENGWRYGFFASGTVQVVFGVLILAFLRDPGVGARDGAGSGPAAVARLTRAQFRGLLRNRTLLLICVQRLTTGQFILISFGVTFLVDERGFTNATASLVTPAVTVTYLLGTFLGGFVADRVHRRHPRTGRIAAMQTAIVAYAVVAYAATQIDWGPMWVYMVVFGLVGGVQSVNPGINRPVVMSVVLPELRSAAFALMLSVEAAGWAISSLLVGYLGDAFGLQTAFLWLAVVLMLANGALVTLLYRPYVRDAAAVRSELARRAAATIGGAKQA</sequence>
<feature type="transmembrane region" description="Helical" evidence="7">
    <location>
        <begin position="244"/>
        <end position="268"/>
    </location>
</feature>
<dbReference type="PROSITE" id="PS50850">
    <property type="entry name" value="MFS"/>
    <property type="match status" value="1"/>
</dbReference>
<feature type="region of interest" description="Disordered" evidence="6">
    <location>
        <begin position="1"/>
        <end position="28"/>
    </location>
</feature>
<dbReference type="GO" id="GO:0022857">
    <property type="term" value="F:transmembrane transporter activity"/>
    <property type="evidence" value="ECO:0007669"/>
    <property type="project" value="InterPro"/>
</dbReference>
<evidence type="ECO:0000256" key="4">
    <source>
        <dbReference type="ARBA" id="ARBA00022989"/>
    </source>
</evidence>
<evidence type="ECO:0000256" key="7">
    <source>
        <dbReference type="SAM" id="Phobius"/>
    </source>
</evidence>
<feature type="transmembrane region" description="Helical" evidence="7">
    <location>
        <begin position="158"/>
        <end position="177"/>
    </location>
</feature>
<protein>
    <submittedName>
        <fullName evidence="9">MFS transporter</fullName>
    </submittedName>
</protein>
<dbReference type="EMBL" id="CP108195">
    <property type="protein sequence ID" value="WTS10862.1"/>
    <property type="molecule type" value="Genomic_DNA"/>
</dbReference>
<accession>A0AAU1U348</accession>
<feature type="transmembrane region" description="Helical" evidence="7">
    <location>
        <begin position="280"/>
        <end position="300"/>
    </location>
</feature>
<keyword evidence="4 7" id="KW-1133">Transmembrane helix</keyword>
<feature type="transmembrane region" description="Helical" evidence="7">
    <location>
        <begin position="312"/>
        <end position="330"/>
    </location>
</feature>
<dbReference type="PANTHER" id="PTHR23505:SF52">
    <property type="entry name" value="MAJOR FACILITATOR SUPERFAMILY PROTEIN"/>
    <property type="match status" value="1"/>
</dbReference>
<organism evidence="9">
    <name type="scientific">Streptomyces sp. NBC_00119</name>
    <dbReference type="NCBI Taxonomy" id="2975659"/>
    <lineage>
        <taxon>Bacteria</taxon>
        <taxon>Bacillati</taxon>
        <taxon>Actinomycetota</taxon>
        <taxon>Actinomycetes</taxon>
        <taxon>Kitasatosporales</taxon>
        <taxon>Streptomycetaceae</taxon>
        <taxon>Streptomyces</taxon>
    </lineage>
</organism>
<dbReference type="AlphaFoldDB" id="A0AAU1U348"/>
<dbReference type="InterPro" id="IPR044770">
    <property type="entry name" value="MFS_spinster-like"/>
</dbReference>
<proteinExistence type="predicted"/>
<evidence type="ECO:0000256" key="3">
    <source>
        <dbReference type="ARBA" id="ARBA00022692"/>
    </source>
</evidence>
<gene>
    <name evidence="9" type="ORF">OHU69_07135</name>
</gene>
<feature type="transmembrane region" description="Helical" evidence="7">
    <location>
        <begin position="124"/>
        <end position="146"/>
    </location>
</feature>
<feature type="transmembrane region" description="Helical" evidence="7">
    <location>
        <begin position="406"/>
        <end position="426"/>
    </location>
</feature>
<evidence type="ECO:0000256" key="2">
    <source>
        <dbReference type="ARBA" id="ARBA00022448"/>
    </source>
</evidence>
<dbReference type="GO" id="GO:0005886">
    <property type="term" value="C:plasma membrane"/>
    <property type="evidence" value="ECO:0007669"/>
    <property type="project" value="UniProtKB-SubCell"/>
</dbReference>
<evidence type="ECO:0000256" key="1">
    <source>
        <dbReference type="ARBA" id="ARBA00004651"/>
    </source>
</evidence>
<evidence type="ECO:0000313" key="9">
    <source>
        <dbReference type="EMBL" id="WTS10862.1"/>
    </source>
</evidence>
<name>A0AAU1U348_9ACTN</name>
<dbReference type="InterPro" id="IPR011701">
    <property type="entry name" value="MFS"/>
</dbReference>
<dbReference type="Pfam" id="PF07690">
    <property type="entry name" value="MFS_1"/>
    <property type="match status" value="1"/>
</dbReference>
<evidence type="ECO:0000259" key="8">
    <source>
        <dbReference type="PROSITE" id="PS50850"/>
    </source>
</evidence>
<feature type="transmembrane region" description="Helical" evidence="7">
    <location>
        <begin position="336"/>
        <end position="354"/>
    </location>
</feature>
<dbReference type="Gene3D" id="1.20.1250.20">
    <property type="entry name" value="MFS general substrate transporter like domains"/>
    <property type="match status" value="2"/>
</dbReference>
<feature type="transmembrane region" description="Helical" evidence="7">
    <location>
        <begin position="100"/>
        <end position="118"/>
    </location>
</feature>
<evidence type="ECO:0000256" key="6">
    <source>
        <dbReference type="SAM" id="MobiDB-lite"/>
    </source>
</evidence>
<keyword evidence="5 7" id="KW-0472">Membrane</keyword>
<dbReference type="InterPro" id="IPR020846">
    <property type="entry name" value="MFS_dom"/>
</dbReference>
<keyword evidence="3 7" id="KW-0812">Transmembrane</keyword>
<dbReference type="SUPFAM" id="SSF103473">
    <property type="entry name" value="MFS general substrate transporter"/>
    <property type="match status" value="1"/>
</dbReference>
<keyword evidence="2" id="KW-0813">Transport</keyword>
<evidence type="ECO:0000256" key="5">
    <source>
        <dbReference type="ARBA" id="ARBA00023136"/>
    </source>
</evidence>
<feature type="domain" description="Major facilitator superfamily (MFS) profile" evidence="8">
    <location>
        <begin position="32"/>
        <end position="431"/>
    </location>
</feature>
<comment type="subcellular location">
    <subcellularLocation>
        <location evidence="1">Cell membrane</location>
        <topology evidence="1">Multi-pass membrane protein</topology>
    </subcellularLocation>
</comment>
<feature type="transmembrane region" description="Helical" evidence="7">
    <location>
        <begin position="189"/>
        <end position="209"/>
    </location>
</feature>
<reference evidence="9" key="1">
    <citation type="submission" date="2022-10" db="EMBL/GenBank/DDBJ databases">
        <title>The complete genomes of actinobacterial strains from the NBC collection.</title>
        <authorList>
            <person name="Joergensen T.S."/>
            <person name="Alvarez Arevalo M."/>
            <person name="Sterndorff E.B."/>
            <person name="Faurdal D."/>
            <person name="Vuksanovic O."/>
            <person name="Mourched A.-S."/>
            <person name="Charusanti P."/>
            <person name="Shaw S."/>
            <person name="Blin K."/>
            <person name="Weber T."/>
        </authorList>
    </citation>
    <scope>NUCLEOTIDE SEQUENCE</scope>
    <source>
        <strain evidence="9">NBC_00119</strain>
    </source>
</reference>
<dbReference type="InterPro" id="IPR036259">
    <property type="entry name" value="MFS_trans_sf"/>
</dbReference>
<dbReference type="PANTHER" id="PTHR23505">
    <property type="entry name" value="SPINSTER"/>
    <property type="match status" value="1"/>
</dbReference>